<feature type="domain" description="ASCH" evidence="2">
    <location>
        <begin position="379"/>
        <end position="468"/>
    </location>
</feature>
<dbReference type="GO" id="GO:0180022">
    <property type="term" value="C:RQC-trigger complex"/>
    <property type="evidence" value="ECO:0007669"/>
    <property type="project" value="InterPro"/>
</dbReference>
<evidence type="ECO:0000259" key="4">
    <source>
        <dbReference type="Pfam" id="PF23134"/>
    </source>
</evidence>
<comment type="caution">
    <text evidence="6">The sequence shown here is derived from an EMBL/GenBank/DDBJ whole genome shotgun (WGS) entry which is preliminary data.</text>
</comment>
<gene>
    <name evidence="6" type="ORF">PYX00_004875</name>
</gene>
<dbReference type="InterPro" id="IPR009349">
    <property type="entry name" value="TRIP4/RQT4_C2HC5_Znf"/>
</dbReference>
<dbReference type="GO" id="GO:0008270">
    <property type="term" value="F:zinc ion binding"/>
    <property type="evidence" value="ECO:0007669"/>
    <property type="project" value="InterPro"/>
</dbReference>
<feature type="domain" description="Activating signal cointegrator 1 N-terminal" evidence="5">
    <location>
        <begin position="18"/>
        <end position="70"/>
    </location>
</feature>
<evidence type="ECO:0000256" key="1">
    <source>
        <dbReference type="SAM" id="MobiDB-lite"/>
    </source>
</evidence>
<dbReference type="CDD" id="cd06554">
    <property type="entry name" value="ASCH_ASC-1_like"/>
    <property type="match status" value="1"/>
</dbReference>
<evidence type="ECO:0000259" key="3">
    <source>
        <dbReference type="Pfam" id="PF06221"/>
    </source>
</evidence>
<dbReference type="InterPro" id="IPR007374">
    <property type="entry name" value="ASCH_domain"/>
</dbReference>
<protein>
    <recommendedName>
        <fullName evidence="7">Activating signal cointegrator 1</fullName>
    </recommendedName>
</protein>
<dbReference type="Pfam" id="PF23135">
    <property type="entry name" value="TRI4_N"/>
    <property type="match status" value="1"/>
</dbReference>
<dbReference type="InterPro" id="IPR039128">
    <property type="entry name" value="TRIP4-like"/>
</dbReference>
<dbReference type="GO" id="GO:0072344">
    <property type="term" value="P:rescue of stalled ribosome"/>
    <property type="evidence" value="ECO:0007669"/>
    <property type="project" value="InterPro"/>
</dbReference>
<reference evidence="6" key="1">
    <citation type="journal article" date="2024" name="Gigascience">
        <title>Chromosome-level genome of the poultry shaft louse Menopon gallinae provides insight into the host-switching and adaptive evolution of parasitic lice.</title>
        <authorList>
            <person name="Xu Y."/>
            <person name="Ma L."/>
            <person name="Liu S."/>
            <person name="Liang Y."/>
            <person name="Liu Q."/>
            <person name="He Z."/>
            <person name="Tian L."/>
            <person name="Duan Y."/>
            <person name="Cai W."/>
            <person name="Li H."/>
            <person name="Song F."/>
        </authorList>
    </citation>
    <scope>NUCLEOTIDE SEQUENCE</scope>
    <source>
        <strain evidence="6">Cailab_2023a</strain>
    </source>
</reference>
<dbReference type="FunFam" id="2.30.130.30:FF:000006">
    <property type="entry name" value="Putative_zinc_finger_motif_-_C2HC5-type /ASCH_domain_containing_protein_-_putative"/>
    <property type="match status" value="1"/>
</dbReference>
<feature type="domain" description="Activating signal cointegrator 1 third" evidence="4">
    <location>
        <begin position="247"/>
        <end position="299"/>
    </location>
</feature>
<dbReference type="EMBL" id="JARGDH010000002">
    <property type="protein sequence ID" value="KAL0277656.1"/>
    <property type="molecule type" value="Genomic_DNA"/>
</dbReference>
<dbReference type="SUPFAM" id="SSF88697">
    <property type="entry name" value="PUA domain-like"/>
    <property type="match status" value="1"/>
</dbReference>
<accession>A0AAW2I707</accession>
<dbReference type="Pfam" id="PF23134">
    <property type="entry name" value="TRIP4_3rd"/>
    <property type="match status" value="1"/>
</dbReference>
<evidence type="ECO:0000313" key="6">
    <source>
        <dbReference type="EMBL" id="KAL0277656.1"/>
    </source>
</evidence>
<evidence type="ECO:0000259" key="5">
    <source>
        <dbReference type="Pfam" id="PF23135"/>
    </source>
</evidence>
<evidence type="ECO:0008006" key="7">
    <source>
        <dbReference type="Google" id="ProtNLM"/>
    </source>
</evidence>
<name>A0AAW2I707_9NEOP</name>
<dbReference type="Gene3D" id="2.30.130.30">
    <property type="entry name" value="Hypothetical protein"/>
    <property type="match status" value="1"/>
</dbReference>
<feature type="domain" description="TRIP4/RQT4 C2HC5-type zinc finger" evidence="3">
    <location>
        <begin position="151"/>
        <end position="195"/>
    </location>
</feature>
<feature type="region of interest" description="Disordered" evidence="1">
    <location>
        <begin position="85"/>
        <end position="128"/>
    </location>
</feature>
<evidence type="ECO:0000259" key="2">
    <source>
        <dbReference type="Pfam" id="PF04266"/>
    </source>
</evidence>
<dbReference type="AlphaFoldDB" id="A0AAW2I707"/>
<dbReference type="Pfam" id="PF06221">
    <property type="entry name" value="zf-C2HC5"/>
    <property type="match status" value="1"/>
</dbReference>
<dbReference type="InterPro" id="IPR056993">
    <property type="entry name" value="TRIP4_3rd_dom"/>
</dbReference>
<dbReference type="InterPro" id="IPR015947">
    <property type="entry name" value="PUA-like_sf"/>
</dbReference>
<dbReference type="PANTHER" id="PTHR12963:SF4">
    <property type="entry name" value="ACTIVATING SIGNAL COINTEGRATOR 1"/>
    <property type="match status" value="1"/>
</dbReference>
<dbReference type="InterPro" id="IPR056994">
    <property type="entry name" value="TRI4_N"/>
</dbReference>
<dbReference type="Pfam" id="PF04266">
    <property type="entry name" value="ASCH"/>
    <property type="match status" value="1"/>
</dbReference>
<dbReference type="GO" id="GO:0005634">
    <property type="term" value="C:nucleus"/>
    <property type="evidence" value="ECO:0007669"/>
    <property type="project" value="InterPro"/>
</dbReference>
<dbReference type="PANTHER" id="PTHR12963">
    <property type="entry name" value="THYROID RECEPTOR INTERACTING PROTEIN RELATED"/>
    <property type="match status" value="1"/>
</dbReference>
<sequence>MILKPLTYEGKMSNNVDLSAWLKENLQEVLPCLVTDDLVQFILSIQDYRDLEEYMKTLTEASDLDYRGFLANYKKIRSLVDNRNDDEDDSYEYSLKQKDSDKRNKKKGNDPTKDKSSNTKEEKGQKKKTKYVNLYSAEGKEKDVIMLKGRHMCECQASKHKLINNCLNCGRIVCEQEGGGPCLFCNAVVFSKEDLAIINSNSKQSRKLYNSIMESIKAGGLEKALETRDRLLDYDKTSAQRTKVIDDEGEYFSSSSPWLSKQEREYLQKKEEEAHQKKHASRLQKKFTIDFAGRTVEEDSEQFDADYYAELLEKMGSSLNERYTHPSVDQIFEVLYEGGDGSDHNTDILSEYPRLDSRGISYRVQDRELLEMTDNGACLSLHQPWASLLVSGIMRFEGRTWYTSHRGRLWIAAASRHPTEDDIKDAERFFREVRAGEDLQFPKSYPTSVLLGCVSVTDCLPQEEYRQKYPNGECDSPFVFICEDPRQLDTLFPISGSHKIYKLDSKIHQAASKIILRMAKNSKT</sequence>
<proteinExistence type="predicted"/>
<feature type="compositionally biased region" description="Basic and acidic residues" evidence="1">
    <location>
        <begin position="95"/>
        <end position="124"/>
    </location>
</feature>
<organism evidence="6">
    <name type="scientific">Menopon gallinae</name>
    <name type="common">poultry shaft louse</name>
    <dbReference type="NCBI Taxonomy" id="328185"/>
    <lineage>
        <taxon>Eukaryota</taxon>
        <taxon>Metazoa</taxon>
        <taxon>Ecdysozoa</taxon>
        <taxon>Arthropoda</taxon>
        <taxon>Hexapoda</taxon>
        <taxon>Insecta</taxon>
        <taxon>Pterygota</taxon>
        <taxon>Neoptera</taxon>
        <taxon>Paraneoptera</taxon>
        <taxon>Psocodea</taxon>
        <taxon>Troctomorpha</taxon>
        <taxon>Phthiraptera</taxon>
        <taxon>Amblycera</taxon>
        <taxon>Menoponidae</taxon>
        <taxon>Menopon</taxon>
    </lineage>
</organism>